<protein>
    <submittedName>
        <fullName evidence="7">Cytochrome P450</fullName>
    </submittedName>
</protein>
<keyword evidence="2" id="KW-0349">Heme</keyword>
<evidence type="ECO:0000256" key="5">
    <source>
        <dbReference type="ARBA" id="ARBA00023004"/>
    </source>
</evidence>
<dbReference type="GO" id="GO:0016705">
    <property type="term" value="F:oxidoreductase activity, acting on paired donors, with incorporation or reduction of molecular oxygen"/>
    <property type="evidence" value="ECO:0007669"/>
    <property type="project" value="InterPro"/>
</dbReference>
<dbReference type="CDD" id="cd20625">
    <property type="entry name" value="CYP164-like"/>
    <property type="match status" value="1"/>
</dbReference>
<evidence type="ECO:0000256" key="2">
    <source>
        <dbReference type="ARBA" id="ARBA00022617"/>
    </source>
</evidence>
<dbReference type="InterPro" id="IPR001128">
    <property type="entry name" value="Cyt_P450"/>
</dbReference>
<dbReference type="PANTHER" id="PTHR46696:SF1">
    <property type="entry name" value="CYTOCHROME P450 YJIB-RELATED"/>
    <property type="match status" value="1"/>
</dbReference>
<sequence length="401" mass="44769">MEAEPVSYNPLSPGFFADPYPHYRQLREQNPVHYSRYGFWVLTRYRDVVAAYREPLLSRDMRLWENFEVWRRSPADGPLERMMANWIVMIDPPRHSPLRAIHEQVFDSALMTRADAVAARIVAELAEPARAAGGFDAVADFADRIPVYLLCALLDVPRPDWDAFVGWSRAIALTSEPQLTTKVLQQGREAQQSFYDYLGPLAARRRARPGDDVLSAMAVTEAGGTRLSDEELVDSLVFLYQAGHPTSTQLIALALQSLLEHPGQLGLLRDERSLLPGAIEELQRFDGPVQMNDRVALADIEIDGQPVTKGQVVRLCLASANRDEEQFPDADRLDLRREVRGQLGYGHGLHACIGAALGRAQTRHALGALLDFGPGLRATAQRRRYLPSPSNRGLVSLPVEF</sequence>
<dbReference type="GO" id="GO:0005506">
    <property type="term" value="F:iron ion binding"/>
    <property type="evidence" value="ECO:0007669"/>
    <property type="project" value="InterPro"/>
</dbReference>
<dbReference type="EMBL" id="JAGSXH010000010">
    <property type="protein sequence ID" value="MBS2962341.1"/>
    <property type="molecule type" value="Genomic_DNA"/>
</dbReference>
<dbReference type="Pfam" id="PF00067">
    <property type="entry name" value="p450"/>
    <property type="match status" value="1"/>
</dbReference>
<dbReference type="RefSeq" id="WP_211464901.1">
    <property type="nucleotide sequence ID" value="NZ_JAGSXH010000010.1"/>
</dbReference>
<keyword evidence="4" id="KW-0560">Oxidoreductase</keyword>
<reference evidence="7" key="1">
    <citation type="submission" date="2021-04" db="EMBL/GenBank/DDBJ databases">
        <title>Genome based classification of Actinospica acidithermotolerans sp. nov., an actinobacterium isolated from an Indonesian hot spring.</title>
        <authorList>
            <person name="Kusuma A.B."/>
            <person name="Putra K.E."/>
            <person name="Nafisah S."/>
            <person name="Loh J."/>
            <person name="Nouioui I."/>
            <person name="Goodfellow M."/>
        </authorList>
    </citation>
    <scope>NUCLEOTIDE SEQUENCE</scope>
    <source>
        <strain evidence="7">DSM 45618</strain>
    </source>
</reference>
<evidence type="ECO:0000256" key="6">
    <source>
        <dbReference type="ARBA" id="ARBA00023033"/>
    </source>
</evidence>
<comment type="similarity">
    <text evidence="1">Belongs to the cytochrome P450 family.</text>
</comment>
<dbReference type="GO" id="GO:0004497">
    <property type="term" value="F:monooxygenase activity"/>
    <property type="evidence" value="ECO:0007669"/>
    <property type="project" value="UniProtKB-KW"/>
</dbReference>
<proteinExistence type="inferred from homology"/>
<gene>
    <name evidence="7" type="ORF">KGA66_04735</name>
</gene>
<dbReference type="InterPro" id="IPR002397">
    <property type="entry name" value="Cyt_P450_B"/>
</dbReference>
<organism evidence="7 8">
    <name type="scientific">Actinocrinis puniceicyclus</name>
    <dbReference type="NCBI Taxonomy" id="977794"/>
    <lineage>
        <taxon>Bacteria</taxon>
        <taxon>Bacillati</taxon>
        <taxon>Actinomycetota</taxon>
        <taxon>Actinomycetes</taxon>
        <taxon>Catenulisporales</taxon>
        <taxon>Actinospicaceae</taxon>
        <taxon>Actinocrinis</taxon>
    </lineage>
</organism>
<dbReference type="FunFam" id="1.10.630.10:FF:000018">
    <property type="entry name" value="Cytochrome P450 monooxygenase"/>
    <property type="match status" value="1"/>
</dbReference>
<dbReference type="Proteomes" id="UP000677913">
    <property type="component" value="Unassembled WGS sequence"/>
</dbReference>
<keyword evidence="6" id="KW-0503">Monooxygenase</keyword>
<keyword evidence="3" id="KW-0479">Metal-binding</keyword>
<dbReference type="PANTHER" id="PTHR46696">
    <property type="entry name" value="P450, PUTATIVE (EUROFUNG)-RELATED"/>
    <property type="match status" value="1"/>
</dbReference>
<dbReference type="GO" id="GO:0020037">
    <property type="term" value="F:heme binding"/>
    <property type="evidence" value="ECO:0007669"/>
    <property type="project" value="InterPro"/>
</dbReference>
<keyword evidence="8" id="KW-1185">Reference proteome</keyword>
<evidence type="ECO:0000313" key="8">
    <source>
        <dbReference type="Proteomes" id="UP000677913"/>
    </source>
</evidence>
<comment type="caution">
    <text evidence="7">The sequence shown here is derived from an EMBL/GenBank/DDBJ whole genome shotgun (WGS) entry which is preliminary data.</text>
</comment>
<evidence type="ECO:0000256" key="3">
    <source>
        <dbReference type="ARBA" id="ARBA00022723"/>
    </source>
</evidence>
<dbReference type="InterPro" id="IPR036396">
    <property type="entry name" value="Cyt_P450_sf"/>
</dbReference>
<dbReference type="AlphaFoldDB" id="A0A8J7WHI1"/>
<dbReference type="PRINTS" id="PR00359">
    <property type="entry name" value="BP450"/>
</dbReference>
<evidence type="ECO:0000256" key="1">
    <source>
        <dbReference type="ARBA" id="ARBA00010617"/>
    </source>
</evidence>
<dbReference type="SUPFAM" id="SSF48264">
    <property type="entry name" value="Cytochrome P450"/>
    <property type="match status" value="1"/>
</dbReference>
<dbReference type="Gene3D" id="1.10.630.10">
    <property type="entry name" value="Cytochrome P450"/>
    <property type="match status" value="1"/>
</dbReference>
<evidence type="ECO:0000256" key="4">
    <source>
        <dbReference type="ARBA" id="ARBA00023002"/>
    </source>
</evidence>
<accession>A0A8J7WHI1</accession>
<keyword evidence="5" id="KW-0408">Iron</keyword>
<name>A0A8J7WHI1_9ACTN</name>
<evidence type="ECO:0000313" key="7">
    <source>
        <dbReference type="EMBL" id="MBS2962341.1"/>
    </source>
</evidence>